<dbReference type="Pfam" id="PF24623">
    <property type="entry name" value="Phage_zn_bind_8"/>
    <property type="match status" value="1"/>
</dbReference>
<evidence type="ECO:0000259" key="1">
    <source>
        <dbReference type="Pfam" id="PF09588"/>
    </source>
</evidence>
<dbReference type="PANTHER" id="PTHR46609:SF8">
    <property type="entry name" value="YQAJ VIRAL RECOMBINASE DOMAIN-CONTAINING PROTEIN"/>
    <property type="match status" value="1"/>
</dbReference>
<dbReference type="InterPro" id="IPR051703">
    <property type="entry name" value="NF-kappa-B_Signaling_Reg"/>
</dbReference>
<proteinExistence type="predicted"/>
<feature type="domain" description="YqaJ viral recombinase" evidence="1">
    <location>
        <begin position="103"/>
        <end position="204"/>
    </location>
</feature>
<dbReference type="PANTHER" id="PTHR46609">
    <property type="entry name" value="EXONUCLEASE, PHAGE-TYPE/RECB, C-TERMINAL DOMAIN-CONTAINING PROTEIN"/>
    <property type="match status" value="1"/>
</dbReference>
<comment type="caution">
    <text evidence="3">The sequence shown here is derived from an EMBL/GenBank/DDBJ whole genome shotgun (WGS) entry which is preliminary data.</text>
</comment>
<dbReference type="Gene3D" id="3.90.320.10">
    <property type="match status" value="1"/>
</dbReference>
<dbReference type="InterPro" id="IPR011604">
    <property type="entry name" value="PDDEXK-like_dom_sf"/>
</dbReference>
<evidence type="ECO:0000259" key="2">
    <source>
        <dbReference type="Pfam" id="PF24623"/>
    </source>
</evidence>
<dbReference type="Pfam" id="PF09588">
    <property type="entry name" value="YqaJ"/>
    <property type="match status" value="1"/>
</dbReference>
<keyword evidence="4" id="KW-1185">Reference proteome</keyword>
<dbReference type="AlphaFoldDB" id="A0A2A9CUJ3"/>
<dbReference type="InterPro" id="IPR056911">
    <property type="entry name" value="Phage_Znf_bind_put"/>
</dbReference>
<dbReference type="EMBL" id="PDJC01000001">
    <property type="protein sequence ID" value="PFG17229.1"/>
    <property type="molecule type" value="Genomic_DNA"/>
</dbReference>
<dbReference type="Proteomes" id="UP000226079">
    <property type="component" value="Unassembled WGS sequence"/>
</dbReference>
<dbReference type="InterPro" id="IPR011335">
    <property type="entry name" value="Restrct_endonuc-II-like"/>
</dbReference>
<evidence type="ECO:0000313" key="3">
    <source>
        <dbReference type="EMBL" id="PFG17229.1"/>
    </source>
</evidence>
<evidence type="ECO:0000313" key="4">
    <source>
        <dbReference type="Proteomes" id="UP000226079"/>
    </source>
</evidence>
<accession>A0A2A9CUJ3</accession>
<organism evidence="3 4">
    <name type="scientific">Propionicimonas paludicola</name>
    <dbReference type="NCBI Taxonomy" id="185243"/>
    <lineage>
        <taxon>Bacteria</taxon>
        <taxon>Bacillati</taxon>
        <taxon>Actinomycetota</taxon>
        <taxon>Actinomycetes</taxon>
        <taxon>Propionibacteriales</taxon>
        <taxon>Nocardioidaceae</taxon>
        <taxon>Propionicimonas</taxon>
    </lineage>
</organism>
<name>A0A2A9CUJ3_9ACTN</name>
<reference evidence="3 4" key="1">
    <citation type="submission" date="2017-10" db="EMBL/GenBank/DDBJ databases">
        <title>Sequencing the genomes of 1000 actinobacteria strains.</title>
        <authorList>
            <person name="Klenk H.-P."/>
        </authorList>
    </citation>
    <scope>NUCLEOTIDE SEQUENCE [LARGE SCALE GENOMIC DNA]</scope>
    <source>
        <strain evidence="3 4">DSM 15597</strain>
    </source>
</reference>
<gene>
    <name evidence="3" type="ORF">ATK74_1792</name>
</gene>
<protein>
    <submittedName>
        <fullName evidence="3">YqaJ-like recombinase protein</fullName>
    </submittedName>
</protein>
<sequence>MTAHITYHHDLEQRSPEWFELRCGMVTASVIGSLVTVEAPDPLAVFCTGCGAHPGLPCLSANRKTPTPMKGFHYCRTADAADEPPTYGIATGDTARAVTLLLAAERINGFSDDTYESFDMLRGRMDEPLARDLYSKTYEPVTECGFIVRDDWGFSIGYSPDGLVGDDGLIEVKSRRPKIQMRTILADEVPAENMAQIQTGLLASNRAWCDYISYCGGMPMWRKRVYPDPAWQAAIIAATAATEQTIAEMVANYKQAVEGLPATERINYNLEIE</sequence>
<dbReference type="SUPFAM" id="SSF52980">
    <property type="entry name" value="Restriction endonuclease-like"/>
    <property type="match status" value="1"/>
</dbReference>
<dbReference type="RefSeq" id="WP_169923793.1">
    <property type="nucleotide sequence ID" value="NZ_PDJC01000001.1"/>
</dbReference>
<feature type="domain" description="DNA-binding phage zinc finger" evidence="2">
    <location>
        <begin position="39"/>
        <end position="84"/>
    </location>
</feature>
<dbReference type="InterPro" id="IPR019080">
    <property type="entry name" value="YqaJ_viral_recombinase"/>
</dbReference>